<name>A0ABV0EAE9_9BURK</name>
<dbReference type="PANTHER" id="PTHR46111:SF2">
    <property type="entry name" value="SAM-DEPENDENT METHYLTRANSFERASE"/>
    <property type="match status" value="1"/>
</dbReference>
<evidence type="ECO:0000313" key="7">
    <source>
        <dbReference type="EMBL" id="MEO1765617.1"/>
    </source>
</evidence>
<dbReference type="Gene3D" id="3.40.1010.10">
    <property type="entry name" value="Cobalt-precorrin-4 Transmethylase, Domain 1"/>
    <property type="match status" value="1"/>
</dbReference>
<evidence type="ECO:0000256" key="1">
    <source>
        <dbReference type="ARBA" id="ARBA00022490"/>
    </source>
</evidence>
<dbReference type="Pfam" id="PF00590">
    <property type="entry name" value="TP_methylase"/>
    <property type="match status" value="1"/>
</dbReference>
<keyword evidence="4" id="KW-0808">Transferase</keyword>
<accession>A0ABV0EAE9</accession>
<reference evidence="7 8" key="1">
    <citation type="submission" date="2024-02" db="EMBL/GenBank/DDBJ databases">
        <title>New thermophilic sulfur-oxidizing bacteria from a hot springs of the Uzon caldera (Kamchatka, Russia).</title>
        <authorList>
            <person name="Dukat A.M."/>
            <person name="Elcheninov A.G."/>
            <person name="Frolov E.N."/>
        </authorList>
    </citation>
    <scope>NUCLEOTIDE SEQUENCE [LARGE SCALE GENOMIC DNA]</scope>
    <source>
        <strain evidence="7 8">AK1</strain>
    </source>
</reference>
<feature type="domain" description="Tetrapyrrole methylase" evidence="6">
    <location>
        <begin position="78"/>
        <end position="214"/>
    </location>
</feature>
<dbReference type="PIRSF" id="PIRSF005917">
    <property type="entry name" value="MTase_YraL"/>
    <property type="match status" value="1"/>
</dbReference>
<evidence type="ECO:0000313" key="8">
    <source>
        <dbReference type="Proteomes" id="UP001482231"/>
    </source>
</evidence>
<evidence type="ECO:0000259" key="6">
    <source>
        <dbReference type="Pfam" id="PF00590"/>
    </source>
</evidence>
<dbReference type="RefSeq" id="WP_347305932.1">
    <property type="nucleotide sequence ID" value="NZ_JBAJEX010000001.1"/>
</dbReference>
<dbReference type="EMBL" id="JBAJEX010000001">
    <property type="protein sequence ID" value="MEO1765617.1"/>
    <property type="molecule type" value="Genomic_DNA"/>
</dbReference>
<dbReference type="InterPro" id="IPR008189">
    <property type="entry name" value="rRNA_ssu_MeTfrase_I"/>
</dbReference>
<gene>
    <name evidence="7" type="ORF">V6E02_00055</name>
</gene>
<keyword evidence="5" id="KW-0949">S-adenosyl-L-methionine</keyword>
<keyword evidence="2" id="KW-0698">rRNA processing</keyword>
<sequence>MNPGTLYLIPTPLGEGGLNWILPQQVQEVAARLGHFIVEHPKTARAFLKRVGTTVPLSTLHLTILDEHTPPDRLPHLLAPLRTGHDVGLMSEAGCPAVADPGAALVRLAHQEGIPVVPLVGPSALMLALMASGLEGQRFTFHGYLPVAGSARKKALRELEVTSRRQRATQLFIETPYRNTALLQAVLEACHDDTLLCVAMALTTPQQRIVTRSIAAWKASAPLLEKLPAVFCLQAG</sequence>
<evidence type="ECO:0000256" key="4">
    <source>
        <dbReference type="ARBA" id="ARBA00022679"/>
    </source>
</evidence>
<evidence type="ECO:0000256" key="2">
    <source>
        <dbReference type="ARBA" id="ARBA00022552"/>
    </source>
</evidence>
<dbReference type="CDD" id="cd11649">
    <property type="entry name" value="RsmI_like"/>
    <property type="match status" value="1"/>
</dbReference>
<dbReference type="Gene3D" id="3.30.950.10">
    <property type="entry name" value="Methyltransferase, Cobalt-precorrin-4 Transmethylase, Domain 2"/>
    <property type="match status" value="1"/>
</dbReference>
<dbReference type="InterPro" id="IPR000878">
    <property type="entry name" value="4pyrrol_Mease"/>
</dbReference>
<keyword evidence="3 7" id="KW-0489">Methyltransferase</keyword>
<evidence type="ECO:0000256" key="3">
    <source>
        <dbReference type="ARBA" id="ARBA00022603"/>
    </source>
</evidence>
<comment type="caution">
    <text evidence="7">The sequence shown here is derived from an EMBL/GenBank/DDBJ whole genome shotgun (WGS) entry which is preliminary data.</text>
</comment>
<dbReference type="GO" id="GO:0008168">
    <property type="term" value="F:methyltransferase activity"/>
    <property type="evidence" value="ECO:0007669"/>
    <property type="project" value="UniProtKB-KW"/>
</dbReference>
<dbReference type="GO" id="GO:0032259">
    <property type="term" value="P:methylation"/>
    <property type="evidence" value="ECO:0007669"/>
    <property type="project" value="UniProtKB-KW"/>
</dbReference>
<protein>
    <submittedName>
        <fullName evidence="7">SAM-dependent methyltransferase</fullName>
    </submittedName>
</protein>
<dbReference type="InterPro" id="IPR014777">
    <property type="entry name" value="4pyrrole_Mease_sub1"/>
</dbReference>
<dbReference type="Proteomes" id="UP001482231">
    <property type="component" value="Unassembled WGS sequence"/>
</dbReference>
<keyword evidence="1" id="KW-0963">Cytoplasm</keyword>
<dbReference type="SUPFAM" id="SSF53790">
    <property type="entry name" value="Tetrapyrrole methylase"/>
    <property type="match status" value="1"/>
</dbReference>
<dbReference type="InterPro" id="IPR014776">
    <property type="entry name" value="4pyrrole_Mease_sub2"/>
</dbReference>
<keyword evidence="8" id="KW-1185">Reference proteome</keyword>
<dbReference type="PANTHER" id="PTHR46111">
    <property type="entry name" value="RIBOSOMAL RNA SMALL SUBUNIT METHYLTRANSFERASE I"/>
    <property type="match status" value="1"/>
</dbReference>
<evidence type="ECO:0000256" key="5">
    <source>
        <dbReference type="ARBA" id="ARBA00022691"/>
    </source>
</evidence>
<proteinExistence type="predicted"/>
<organism evidence="7 8">
    <name type="scientific">Thiobacter aerophilum</name>
    <dbReference type="NCBI Taxonomy" id="3121275"/>
    <lineage>
        <taxon>Bacteria</taxon>
        <taxon>Pseudomonadati</taxon>
        <taxon>Pseudomonadota</taxon>
        <taxon>Betaproteobacteria</taxon>
        <taxon>Burkholderiales</taxon>
        <taxon>Thiobacteraceae</taxon>
        <taxon>Thiobacter</taxon>
    </lineage>
</organism>
<dbReference type="InterPro" id="IPR035996">
    <property type="entry name" value="4pyrrol_Methylase_sf"/>
</dbReference>